<evidence type="ECO:0000313" key="3">
    <source>
        <dbReference type="EMBL" id="PYI68668.1"/>
    </source>
</evidence>
<feature type="compositionally biased region" description="Gly residues" evidence="1">
    <location>
        <begin position="410"/>
        <end position="434"/>
    </location>
</feature>
<reference evidence="3 4" key="1">
    <citation type="submission" date="2018-05" db="EMBL/GenBank/DDBJ databases">
        <title>Genetic diversity of glacier-inhabiting Cryobacterium bacteria in China and description of Cryobacterium mengkeensis sp. nov. and Arthrobacter glacialis sp. nov.</title>
        <authorList>
            <person name="Liu Q."/>
            <person name="Xin Y.-H."/>
        </authorList>
    </citation>
    <scope>NUCLEOTIDE SEQUENCE [LARGE SCALE GENOMIC DNA]</scope>
    <source>
        <strain evidence="3 4">LI2</strain>
    </source>
</reference>
<dbReference type="InterPro" id="IPR002711">
    <property type="entry name" value="HNH"/>
</dbReference>
<sequence length="703" mass="72078">MAAPEWHGENPTGASDAPAILVPAKPQATFVPAGAAGGRDGAASVVAAAGVLVGLCGGFFDPMVLAQLDAALAHQLAATARERSAEASGLVERGVRESRSVAYLDQQARHASACRAAATRAGQLAGAATEVVTAFGGRATGAGFDQGVVDQVYGAALVDVVARLEEAKNALTAVQVQAETLFAAQQRLAQARAGLPKAKLGMGVALQIGLARHESAHRGRQHTELAAVLVRELPHTMNAITAGVIGEDRARIVATETVFLSAGHRAEIDALISADHDKLAAMGSRELAAAARNAAYRLEPEVFTKRREKAVTDRHVSLRPAAYGMTLLSALIPLKQGVAIYNTLTQVVDTAKAGGDPRGKGQLMADALIHRLTRHAPCDQGAGTVGDHRGPAPKDPNPAGAGQAATHQAGGLGPVGSPGAGLGPVGSPGAGLGPVGSPEAGSDSQTGGPGLDRDAGTGGFGQPGWAAPPPRGAGLCTTVTEPSIMLELVMTDRALFDGANDPAILVGHEPIPAPEARTLVLGPETASPDTSAGTNTGTNSGASDPADPADPIGPEGPAGSTGRFSPQVWLKRLFTHPDSGALLAMDSRARLFPAGLKEFLRLQYQRCATPYCDAPIRQYDHIKSWAAGGATTTTNGQGLCTACNQDKEAPGWKSEPANGTNPGEALPQTTITTPTGHRYITTAPPLPGPTRHQRPRRNQTRRC</sequence>
<accession>A0A2V5LBD5</accession>
<feature type="compositionally biased region" description="Low complexity" evidence="1">
    <location>
        <begin position="530"/>
        <end position="543"/>
    </location>
</feature>
<dbReference type="OrthoDB" id="5241234at2"/>
<dbReference type="AlphaFoldDB" id="A0A2V5LBD5"/>
<feature type="region of interest" description="Disordered" evidence="1">
    <location>
        <begin position="650"/>
        <end position="703"/>
    </location>
</feature>
<dbReference type="Proteomes" id="UP000247832">
    <property type="component" value="Unassembled WGS sequence"/>
</dbReference>
<organism evidence="3 4">
    <name type="scientific">Arthrobacter livingstonensis</name>
    <dbReference type="NCBI Taxonomy" id="670078"/>
    <lineage>
        <taxon>Bacteria</taxon>
        <taxon>Bacillati</taxon>
        <taxon>Actinomycetota</taxon>
        <taxon>Actinomycetes</taxon>
        <taxon>Micrococcales</taxon>
        <taxon>Micrococcaceae</taxon>
        <taxon>Arthrobacter</taxon>
    </lineage>
</organism>
<gene>
    <name evidence="3" type="ORF">CVV68_05015</name>
</gene>
<dbReference type="RefSeq" id="WP_110499920.1">
    <property type="nucleotide sequence ID" value="NZ_QJVD01000004.1"/>
</dbReference>
<protein>
    <recommendedName>
        <fullName evidence="2">HNH nuclease domain-containing protein</fullName>
    </recommendedName>
</protein>
<dbReference type="Gene3D" id="1.10.30.50">
    <property type="match status" value="1"/>
</dbReference>
<feature type="region of interest" description="Disordered" evidence="1">
    <location>
        <begin position="378"/>
        <end position="474"/>
    </location>
</feature>
<dbReference type="InterPro" id="IPR003615">
    <property type="entry name" value="HNH_nuc"/>
</dbReference>
<dbReference type="CDD" id="cd00085">
    <property type="entry name" value="HNHc"/>
    <property type="match status" value="1"/>
</dbReference>
<proteinExistence type="predicted"/>
<dbReference type="GO" id="GO:0008270">
    <property type="term" value="F:zinc ion binding"/>
    <property type="evidence" value="ECO:0007669"/>
    <property type="project" value="InterPro"/>
</dbReference>
<feature type="region of interest" description="Disordered" evidence="1">
    <location>
        <begin position="523"/>
        <end position="564"/>
    </location>
</feature>
<feature type="compositionally biased region" description="Low complexity" evidence="1">
    <location>
        <begin position="399"/>
        <end position="409"/>
    </location>
</feature>
<dbReference type="Pfam" id="PF01844">
    <property type="entry name" value="HNH"/>
    <property type="match status" value="1"/>
</dbReference>
<evidence type="ECO:0000256" key="1">
    <source>
        <dbReference type="SAM" id="MobiDB-lite"/>
    </source>
</evidence>
<dbReference type="SMART" id="SM00507">
    <property type="entry name" value="HNHc"/>
    <property type="match status" value="1"/>
</dbReference>
<dbReference type="GO" id="GO:0004519">
    <property type="term" value="F:endonuclease activity"/>
    <property type="evidence" value="ECO:0007669"/>
    <property type="project" value="InterPro"/>
</dbReference>
<evidence type="ECO:0000259" key="2">
    <source>
        <dbReference type="SMART" id="SM00507"/>
    </source>
</evidence>
<evidence type="ECO:0000313" key="4">
    <source>
        <dbReference type="Proteomes" id="UP000247832"/>
    </source>
</evidence>
<feature type="compositionally biased region" description="Polar residues" evidence="1">
    <location>
        <begin position="657"/>
        <end position="675"/>
    </location>
</feature>
<keyword evidence="4" id="KW-1185">Reference proteome</keyword>
<dbReference type="GO" id="GO:0003676">
    <property type="term" value="F:nucleic acid binding"/>
    <property type="evidence" value="ECO:0007669"/>
    <property type="project" value="InterPro"/>
</dbReference>
<feature type="domain" description="HNH nuclease" evidence="2">
    <location>
        <begin position="595"/>
        <end position="645"/>
    </location>
</feature>
<comment type="caution">
    <text evidence="3">The sequence shown here is derived from an EMBL/GenBank/DDBJ whole genome shotgun (WGS) entry which is preliminary data.</text>
</comment>
<dbReference type="EMBL" id="QJVD01000004">
    <property type="protein sequence ID" value="PYI68668.1"/>
    <property type="molecule type" value="Genomic_DNA"/>
</dbReference>
<feature type="compositionally biased region" description="Basic residues" evidence="1">
    <location>
        <begin position="691"/>
        <end position="703"/>
    </location>
</feature>
<name>A0A2V5LBD5_9MICC</name>